<feature type="active site" evidence="15">
    <location>
        <position position="74"/>
    </location>
</feature>
<protein>
    <recommendedName>
        <fullName evidence="14">Zinc metalloprotease</fullName>
    </recommendedName>
</protein>
<dbReference type="Pfam" id="PF02163">
    <property type="entry name" value="Peptidase_M50"/>
    <property type="match status" value="2"/>
</dbReference>
<reference evidence="18" key="1">
    <citation type="journal article" date="2014" name="Int. J. Syst. Evol. Microbiol.">
        <title>Complete genome sequence of Corynebacterium casei LMG S-19264T (=DSM 44701T), isolated from a smear-ripened cheese.</title>
        <authorList>
            <consortium name="US DOE Joint Genome Institute (JGI-PGF)"/>
            <person name="Walter F."/>
            <person name="Albersmeier A."/>
            <person name="Kalinowski J."/>
            <person name="Ruckert C."/>
        </authorList>
    </citation>
    <scope>NUCLEOTIDE SEQUENCE</scope>
    <source>
        <strain evidence="18">CGMCC 1.16067</strain>
    </source>
</reference>
<gene>
    <name evidence="18" type="ORF">GCM10011519_04670</name>
</gene>
<dbReference type="PANTHER" id="PTHR39188:SF3">
    <property type="entry name" value="STAGE IV SPORULATION PROTEIN FB"/>
    <property type="match status" value="1"/>
</dbReference>
<dbReference type="CDD" id="cd06164">
    <property type="entry name" value="S2P-M50_SpoIVFB_CBS"/>
    <property type="match status" value="1"/>
</dbReference>
<evidence type="ECO:0000256" key="14">
    <source>
        <dbReference type="PIRNR" id="PIRNR006404"/>
    </source>
</evidence>
<feature type="transmembrane region" description="Helical" evidence="14">
    <location>
        <begin position="23"/>
        <end position="41"/>
    </location>
</feature>
<dbReference type="AlphaFoldDB" id="A0A917F124"/>
<proteinExistence type="inferred from homology"/>
<feature type="binding site" evidence="16">
    <location>
        <position position="170"/>
    </location>
    <ligand>
        <name>Zn(2+)</name>
        <dbReference type="ChEBI" id="CHEBI:29105"/>
        <note>catalytic</note>
    </ligand>
</feature>
<reference evidence="18" key="2">
    <citation type="submission" date="2020-09" db="EMBL/GenBank/DDBJ databases">
        <authorList>
            <person name="Sun Q."/>
            <person name="Zhou Y."/>
        </authorList>
    </citation>
    <scope>NUCLEOTIDE SEQUENCE</scope>
    <source>
        <strain evidence="18">CGMCC 1.16067</strain>
    </source>
</reference>
<comment type="similarity">
    <text evidence="2 14">Belongs to the peptidase M50B family.</text>
</comment>
<keyword evidence="3 14" id="KW-1003">Cell membrane</keyword>
<organism evidence="18 19">
    <name type="scientific">Marmoricola endophyticus</name>
    <dbReference type="NCBI Taxonomy" id="2040280"/>
    <lineage>
        <taxon>Bacteria</taxon>
        <taxon>Bacillati</taxon>
        <taxon>Actinomycetota</taxon>
        <taxon>Actinomycetes</taxon>
        <taxon>Propionibacteriales</taxon>
        <taxon>Nocardioidaceae</taxon>
        <taxon>Marmoricola</taxon>
    </lineage>
</organism>
<evidence type="ECO:0000313" key="18">
    <source>
        <dbReference type="EMBL" id="GGF34262.1"/>
    </source>
</evidence>
<evidence type="ECO:0000256" key="6">
    <source>
        <dbReference type="ARBA" id="ARBA00022723"/>
    </source>
</evidence>
<evidence type="ECO:0000256" key="12">
    <source>
        <dbReference type="ARBA" id="ARBA00023122"/>
    </source>
</evidence>
<evidence type="ECO:0000256" key="5">
    <source>
        <dbReference type="ARBA" id="ARBA00022692"/>
    </source>
</evidence>
<comment type="caution">
    <text evidence="18">The sequence shown here is derived from an EMBL/GenBank/DDBJ whole genome shotgun (WGS) entry which is preliminary data.</text>
</comment>
<dbReference type="Proteomes" id="UP000649179">
    <property type="component" value="Unassembled WGS sequence"/>
</dbReference>
<keyword evidence="9 14" id="KW-0862">Zinc</keyword>
<accession>A0A917F124</accession>
<evidence type="ECO:0000256" key="11">
    <source>
        <dbReference type="ARBA" id="ARBA00023049"/>
    </source>
</evidence>
<keyword evidence="19" id="KW-1185">Reference proteome</keyword>
<sequence>MDQGRRPLPPGTWRIGSIAGVDVLLRSSWLLVAALIAVVLAPRVDQVAPGLGALRYVAGVAFAVLLYASVLLHEASHAVAARRFGLPVRSITLHFLGGVTELGGEARTPRAELVIAVVGPLTSLLVGAAALLSLTVVGPDAGLLRMALEALAVANLAVGVLNLVPGLPLDGGRVLRALVWGAGASPHRATTVAAWGGRVAAVLVLGWPLLLEVGLGRRASVIDYLMAVVIAVFLWGGANASLLQARLRRRLAGITARDLARRAALVPATLSVAQSVGRAEEEQAGGIVVVADPVPPSGSAPHVVAIVTEAALEAIPLERRPWLAVSQVSRTMEDGLRLSSDLDGEELLDAMSAHPASEYLLVDADGAVYGLLAARDVERALSTSAVR</sequence>
<keyword evidence="8 14" id="KW-0378">Hydrolase</keyword>
<comment type="subcellular location">
    <subcellularLocation>
        <location evidence="1 14">Cell membrane</location>
        <topology evidence="1 14">Multi-pass membrane protein</topology>
    </subcellularLocation>
</comment>
<keyword evidence="4 14" id="KW-0645">Protease</keyword>
<keyword evidence="7" id="KW-0677">Repeat</keyword>
<evidence type="ECO:0000256" key="2">
    <source>
        <dbReference type="ARBA" id="ARBA00007931"/>
    </source>
</evidence>
<evidence type="ECO:0000256" key="7">
    <source>
        <dbReference type="ARBA" id="ARBA00022737"/>
    </source>
</evidence>
<evidence type="ECO:0000256" key="10">
    <source>
        <dbReference type="ARBA" id="ARBA00022989"/>
    </source>
</evidence>
<dbReference type="PIRSF" id="PIRSF006404">
    <property type="entry name" value="UCP006404_Pept_M50_CBS"/>
    <property type="match status" value="1"/>
</dbReference>
<dbReference type="SUPFAM" id="SSF54631">
    <property type="entry name" value="CBS-domain pair"/>
    <property type="match status" value="1"/>
</dbReference>
<name>A0A917F124_9ACTN</name>
<evidence type="ECO:0000256" key="1">
    <source>
        <dbReference type="ARBA" id="ARBA00004651"/>
    </source>
</evidence>
<evidence type="ECO:0000259" key="17">
    <source>
        <dbReference type="Pfam" id="PF02163"/>
    </source>
</evidence>
<dbReference type="Gene3D" id="3.10.580.10">
    <property type="entry name" value="CBS-domain"/>
    <property type="match status" value="1"/>
</dbReference>
<evidence type="ECO:0000256" key="3">
    <source>
        <dbReference type="ARBA" id="ARBA00022475"/>
    </source>
</evidence>
<feature type="binding site" evidence="16">
    <location>
        <position position="77"/>
    </location>
    <ligand>
        <name>Zn(2+)</name>
        <dbReference type="ChEBI" id="CHEBI:29105"/>
        <note>catalytic</note>
    </ligand>
</feature>
<comment type="cofactor">
    <cofactor evidence="14 16">
        <name>Zn(2+)</name>
        <dbReference type="ChEBI" id="CHEBI:29105"/>
    </cofactor>
    <text evidence="14 16">Binds 1 zinc ion per subunit.</text>
</comment>
<dbReference type="GO" id="GO:0005886">
    <property type="term" value="C:plasma membrane"/>
    <property type="evidence" value="ECO:0007669"/>
    <property type="project" value="UniProtKB-SubCell"/>
</dbReference>
<dbReference type="GO" id="GO:0006508">
    <property type="term" value="P:proteolysis"/>
    <property type="evidence" value="ECO:0007669"/>
    <property type="project" value="UniProtKB-KW"/>
</dbReference>
<feature type="transmembrane region" description="Helical" evidence="14">
    <location>
        <begin position="222"/>
        <end position="243"/>
    </location>
</feature>
<evidence type="ECO:0000313" key="19">
    <source>
        <dbReference type="Proteomes" id="UP000649179"/>
    </source>
</evidence>
<evidence type="ECO:0000256" key="13">
    <source>
        <dbReference type="ARBA" id="ARBA00023136"/>
    </source>
</evidence>
<dbReference type="GO" id="GO:0008237">
    <property type="term" value="F:metallopeptidase activity"/>
    <property type="evidence" value="ECO:0007669"/>
    <property type="project" value="UniProtKB-UniRule"/>
</dbReference>
<feature type="transmembrane region" description="Helical" evidence="14">
    <location>
        <begin position="113"/>
        <end position="138"/>
    </location>
</feature>
<feature type="transmembrane region" description="Helical" evidence="14">
    <location>
        <begin position="53"/>
        <end position="73"/>
    </location>
</feature>
<dbReference type="InterPro" id="IPR046342">
    <property type="entry name" value="CBS_dom_sf"/>
</dbReference>
<keyword evidence="13 14" id="KW-0472">Membrane</keyword>
<evidence type="ECO:0000256" key="9">
    <source>
        <dbReference type="ARBA" id="ARBA00022833"/>
    </source>
</evidence>
<dbReference type="GO" id="GO:0046872">
    <property type="term" value="F:metal ion binding"/>
    <property type="evidence" value="ECO:0007669"/>
    <property type="project" value="UniProtKB-UniRule"/>
</dbReference>
<feature type="transmembrane region" description="Helical" evidence="14">
    <location>
        <begin position="150"/>
        <end position="169"/>
    </location>
</feature>
<keyword evidence="6 14" id="KW-0479">Metal-binding</keyword>
<feature type="domain" description="Peptidase M50" evidence="17">
    <location>
        <begin position="61"/>
        <end position="135"/>
    </location>
</feature>
<dbReference type="InterPro" id="IPR008915">
    <property type="entry name" value="Peptidase_M50"/>
</dbReference>
<keyword evidence="10 14" id="KW-1133">Transmembrane helix</keyword>
<keyword evidence="5 14" id="KW-0812">Transmembrane</keyword>
<evidence type="ECO:0000256" key="8">
    <source>
        <dbReference type="ARBA" id="ARBA00022801"/>
    </source>
</evidence>
<keyword evidence="12" id="KW-0129">CBS domain</keyword>
<feature type="domain" description="Peptidase M50" evidence="17">
    <location>
        <begin position="144"/>
        <end position="193"/>
    </location>
</feature>
<feature type="transmembrane region" description="Helical" evidence="14">
    <location>
        <begin position="189"/>
        <end position="210"/>
    </location>
</feature>
<dbReference type="EMBL" id="BMKQ01000001">
    <property type="protein sequence ID" value="GGF34262.1"/>
    <property type="molecule type" value="Genomic_DNA"/>
</dbReference>
<feature type="binding site" evidence="16">
    <location>
        <position position="73"/>
    </location>
    <ligand>
        <name>Zn(2+)</name>
        <dbReference type="ChEBI" id="CHEBI:29105"/>
        <note>catalytic</note>
    </ligand>
</feature>
<keyword evidence="11 14" id="KW-0482">Metalloprotease</keyword>
<dbReference type="RefSeq" id="WP_188777876.1">
    <property type="nucleotide sequence ID" value="NZ_BMKQ01000001.1"/>
</dbReference>
<evidence type="ECO:0000256" key="15">
    <source>
        <dbReference type="PIRSR" id="PIRSR006404-1"/>
    </source>
</evidence>
<dbReference type="InterPro" id="IPR016483">
    <property type="entry name" value="UCP006404_Pept_M50_CBS"/>
</dbReference>
<evidence type="ECO:0000256" key="4">
    <source>
        <dbReference type="ARBA" id="ARBA00022670"/>
    </source>
</evidence>
<dbReference type="PANTHER" id="PTHR39188">
    <property type="entry name" value="MEMBRANE-ASSOCIATED ZINC METALLOPROTEASE M50B"/>
    <property type="match status" value="1"/>
</dbReference>
<evidence type="ECO:0000256" key="16">
    <source>
        <dbReference type="PIRSR" id="PIRSR006404-2"/>
    </source>
</evidence>